<comment type="caution">
    <text evidence="1">The sequence shown here is derived from an EMBL/GenBank/DDBJ whole genome shotgun (WGS) entry which is preliminary data.</text>
</comment>
<evidence type="ECO:0000313" key="2">
    <source>
        <dbReference type="Proteomes" id="UP001328107"/>
    </source>
</evidence>
<protein>
    <submittedName>
        <fullName evidence="1">Uncharacterized protein</fullName>
    </submittedName>
</protein>
<proteinExistence type="predicted"/>
<name>A0AAN5D118_9BILA</name>
<feature type="non-terminal residue" evidence="1">
    <location>
        <position position="1"/>
    </location>
</feature>
<accession>A0AAN5D118</accession>
<keyword evidence="2" id="KW-1185">Reference proteome</keyword>
<feature type="non-terminal residue" evidence="1">
    <location>
        <position position="116"/>
    </location>
</feature>
<evidence type="ECO:0000313" key="1">
    <source>
        <dbReference type="EMBL" id="GMR54831.1"/>
    </source>
</evidence>
<gene>
    <name evidence="1" type="ORF">PMAYCL1PPCAC_25026</name>
</gene>
<dbReference type="EMBL" id="BTRK01000005">
    <property type="protein sequence ID" value="GMR54831.1"/>
    <property type="molecule type" value="Genomic_DNA"/>
</dbReference>
<sequence>FCQVLLNAELRIGNIISSTGNYQWSTGNNYDRFTTCTSTKLPLLHSAAQPSRCSDPIASVIDTTGYWSNTISKNNMSVICTKDALNDFTPLFMCSPKIKLDSKVVTTNGVHTCIPG</sequence>
<dbReference type="Proteomes" id="UP001328107">
    <property type="component" value="Unassembled WGS sequence"/>
</dbReference>
<reference evidence="2" key="1">
    <citation type="submission" date="2022-10" db="EMBL/GenBank/DDBJ databases">
        <title>Genome assembly of Pristionchus species.</title>
        <authorList>
            <person name="Yoshida K."/>
            <person name="Sommer R.J."/>
        </authorList>
    </citation>
    <scope>NUCLEOTIDE SEQUENCE [LARGE SCALE GENOMIC DNA]</scope>
    <source>
        <strain evidence="2">RS5460</strain>
    </source>
</reference>
<dbReference type="AlphaFoldDB" id="A0AAN5D118"/>
<organism evidence="1 2">
    <name type="scientific">Pristionchus mayeri</name>
    <dbReference type="NCBI Taxonomy" id="1317129"/>
    <lineage>
        <taxon>Eukaryota</taxon>
        <taxon>Metazoa</taxon>
        <taxon>Ecdysozoa</taxon>
        <taxon>Nematoda</taxon>
        <taxon>Chromadorea</taxon>
        <taxon>Rhabditida</taxon>
        <taxon>Rhabditina</taxon>
        <taxon>Diplogasteromorpha</taxon>
        <taxon>Diplogasteroidea</taxon>
        <taxon>Neodiplogasteridae</taxon>
        <taxon>Pristionchus</taxon>
    </lineage>
</organism>